<sequence>MPLQDLAGLDLGSPPGMALLRRFDAQLRQLPSPEERREAVRRLQCIPPLSDRATGLMVIPGGSLALRQGQAVLLCEPASALWLPHPGALREALAALPGVLHVAHGREGLALVSAGETARHAQCATLVPDAAALAPFHPACGQGQGPALLRWSAWGAVMWRMRPAPPPLALAISASGESLPADGGCVPREIWDAPQGDERYQLLSSGLFAHLDELLGNEVSDSLRFALVDHWTDGDHCMASLLADQLGLLPACFATPWHAPAGLAALGSWPRAAAAMGQAARPLAMLGIARGDWGGAWRPAARQNFLRLLRTALPAGLAAELVSENAALPPQPLWQLGADRQMRCGAEDCCALLPASMSFAACIALARQLAGACGAPVQCAVPAWGLAQRFDPAGCGEGNAAWYGLAPAVAEMALEA</sequence>
<dbReference type="AlphaFoldDB" id="A0A2C7A103"/>
<keyword evidence="2" id="KW-1185">Reference proteome</keyword>
<dbReference type="OrthoDB" id="7264443at2"/>
<proteinExistence type="predicted"/>
<evidence type="ECO:0000313" key="1">
    <source>
        <dbReference type="EMBL" id="PHK93728.1"/>
    </source>
</evidence>
<name>A0A2C7A103_9PROT</name>
<accession>A0A2C7A103</accession>
<dbReference type="RefSeq" id="WP_099096774.1">
    <property type="nucleotide sequence ID" value="NZ_PDNU01000037.1"/>
</dbReference>
<comment type="caution">
    <text evidence="1">The sequence shown here is derived from an EMBL/GenBank/DDBJ whole genome shotgun (WGS) entry which is preliminary data.</text>
</comment>
<reference evidence="1 2" key="1">
    <citation type="submission" date="2017-10" db="EMBL/GenBank/DDBJ databases">
        <authorList>
            <person name="Banno H."/>
            <person name="Chua N.-H."/>
        </authorList>
    </citation>
    <scope>NUCLEOTIDE SEQUENCE [LARGE SCALE GENOMIC DNA]</scope>
    <source>
        <strain evidence="1 2">YW11</strain>
    </source>
</reference>
<organism evidence="1 2">
    <name type="scientific">Teichococcus rhizosphaerae</name>
    <dbReference type="NCBI Taxonomy" id="1335062"/>
    <lineage>
        <taxon>Bacteria</taxon>
        <taxon>Pseudomonadati</taxon>
        <taxon>Pseudomonadota</taxon>
        <taxon>Alphaproteobacteria</taxon>
        <taxon>Acetobacterales</taxon>
        <taxon>Roseomonadaceae</taxon>
        <taxon>Roseomonas</taxon>
    </lineage>
</organism>
<protein>
    <submittedName>
        <fullName evidence="1">Uncharacterized protein</fullName>
    </submittedName>
</protein>
<evidence type="ECO:0000313" key="2">
    <source>
        <dbReference type="Proteomes" id="UP000223527"/>
    </source>
</evidence>
<dbReference type="Proteomes" id="UP000223527">
    <property type="component" value="Unassembled WGS sequence"/>
</dbReference>
<gene>
    <name evidence="1" type="ORF">CR162_17225</name>
</gene>
<dbReference type="EMBL" id="PDNU01000037">
    <property type="protein sequence ID" value="PHK93728.1"/>
    <property type="molecule type" value="Genomic_DNA"/>
</dbReference>